<gene>
    <name evidence="2" type="ORF">ACFO4E_10745</name>
</gene>
<protein>
    <submittedName>
        <fullName evidence="2">YbaB/EbfC family nucleoid-associated protein</fullName>
    </submittedName>
</protein>
<sequence>MSKASASLASATEEAVSKDRGISATVNAEGELVDLKFRTNAYKSMPPAELSAAVRDVVKRARDRIQDRVVEAYAPFAPEGIDMEAARAGGFNPAQMLADLGLDRLDLPEPGRPGN</sequence>
<dbReference type="Proteomes" id="UP001595923">
    <property type="component" value="Unassembled WGS sequence"/>
</dbReference>
<keyword evidence="3" id="KW-1185">Reference proteome</keyword>
<feature type="compositionally biased region" description="Low complexity" evidence="1">
    <location>
        <begin position="1"/>
        <end position="14"/>
    </location>
</feature>
<dbReference type="InterPro" id="IPR036894">
    <property type="entry name" value="YbaB-like_sf"/>
</dbReference>
<evidence type="ECO:0000313" key="3">
    <source>
        <dbReference type="Proteomes" id="UP001595923"/>
    </source>
</evidence>
<dbReference type="Pfam" id="PF02575">
    <property type="entry name" value="YbaB_DNA_bd"/>
    <property type="match status" value="1"/>
</dbReference>
<dbReference type="EMBL" id="JBHSFQ010000008">
    <property type="protein sequence ID" value="MFC4562333.1"/>
    <property type="molecule type" value="Genomic_DNA"/>
</dbReference>
<comment type="caution">
    <text evidence="2">The sequence shown here is derived from an EMBL/GenBank/DDBJ whole genome shotgun (WGS) entry which is preliminary data.</text>
</comment>
<evidence type="ECO:0000313" key="2">
    <source>
        <dbReference type="EMBL" id="MFC4562333.1"/>
    </source>
</evidence>
<name>A0ABV9DYD7_9ACTN</name>
<dbReference type="SUPFAM" id="SSF82607">
    <property type="entry name" value="YbaB-like"/>
    <property type="match status" value="1"/>
</dbReference>
<dbReference type="InterPro" id="IPR004401">
    <property type="entry name" value="YbaB/EbfC"/>
</dbReference>
<organism evidence="2 3">
    <name type="scientific">Nocardiopsis mangrovi</name>
    <dbReference type="NCBI Taxonomy" id="1179818"/>
    <lineage>
        <taxon>Bacteria</taxon>
        <taxon>Bacillati</taxon>
        <taxon>Actinomycetota</taxon>
        <taxon>Actinomycetes</taxon>
        <taxon>Streptosporangiales</taxon>
        <taxon>Nocardiopsidaceae</taxon>
        <taxon>Nocardiopsis</taxon>
    </lineage>
</organism>
<evidence type="ECO:0000256" key="1">
    <source>
        <dbReference type="SAM" id="MobiDB-lite"/>
    </source>
</evidence>
<dbReference type="Gene3D" id="3.30.1310.10">
    <property type="entry name" value="Nucleoid-associated protein YbaB-like domain"/>
    <property type="match status" value="1"/>
</dbReference>
<feature type="region of interest" description="Disordered" evidence="1">
    <location>
        <begin position="1"/>
        <end position="23"/>
    </location>
</feature>
<dbReference type="RefSeq" id="WP_378573782.1">
    <property type="nucleotide sequence ID" value="NZ_JBHSFQ010000008.1"/>
</dbReference>
<reference evidence="3" key="1">
    <citation type="journal article" date="2019" name="Int. J. Syst. Evol. Microbiol.">
        <title>The Global Catalogue of Microorganisms (GCM) 10K type strain sequencing project: providing services to taxonomists for standard genome sequencing and annotation.</title>
        <authorList>
            <consortium name="The Broad Institute Genomics Platform"/>
            <consortium name="The Broad Institute Genome Sequencing Center for Infectious Disease"/>
            <person name="Wu L."/>
            <person name="Ma J."/>
        </authorList>
    </citation>
    <scope>NUCLEOTIDE SEQUENCE [LARGE SCALE GENOMIC DNA]</scope>
    <source>
        <strain evidence="3">XZYJ18</strain>
    </source>
</reference>
<proteinExistence type="predicted"/>
<accession>A0ABV9DYD7</accession>